<evidence type="ECO:0000256" key="7">
    <source>
        <dbReference type="ARBA" id="ARBA00022741"/>
    </source>
</evidence>
<dbReference type="CDD" id="cd00130">
    <property type="entry name" value="PAS"/>
    <property type="match status" value="1"/>
</dbReference>
<dbReference type="PANTHER" id="PTHR42878:SF7">
    <property type="entry name" value="SENSOR HISTIDINE KINASE GLRK"/>
    <property type="match status" value="1"/>
</dbReference>
<dbReference type="InterPro" id="IPR036097">
    <property type="entry name" value="HisK_dim/P_sf"/>
</dbReference>
<keyword evidence="8" id="KW-0418">Kinase</keyword>
<dbReference type="SUPFAM" id="SSF55785">
    <property type="entry name" value="PYP-like sensor domain (PAS domain)"/>
    <property type="match status" value="2"/>
</dbReference>
<name>A0ABM8UGR2_9GAMM</name>
<keyword evidence="10" id="KW-1133">Transmembrane helix</keyword>
<evidence type="ECO:0000313" key="15">
    <source>
        <dbReference type="EMBL" id="CAG4975354.1"/>
    </source>
</evidence>
<dbReference type="Gene3D" id="1.10.287.130">
    <property type="match status" value="1"/>
</dbReference>
<keyword evidence="11" id="KW-0902">Two-component regulatory system</keyword>
<keyword evidence="9" id="KW-0067">ATP-binding</keyword>
<evidence type="ECO:0000256" key="2">
    <source>
        <dbReference type="ARBA" id="ARBA00004141"/>
    </source>
</evidence>
<dbReference type="Pfam" id="PF00512">
    <property type="entry name" value="HisKA"/>
    <property type="match status" value="1"/>
</dbReference>
<dbReference type="RefSeq" id="WP_215218455.1">
    <property type="nucleotide sequence ID" value="NZ_OU015430.1"/>
</dbReference>
<dbReference type="Gene3D" id="2.10.70.100">
    <property type="match status" value="1"/>
</dbReference>
<keyword evidence="16" id="KW-1185">Reference proteome</keyword>
<evidence type="ECO:0000256" key="3">
    <source>
        <dbReference type="ARBA" id="ARBA00012438"/>
    </source>
</evidence>
<dbReference type="GO" id="GO:0016740">
    <property type="term" value="F:transferase activity"/>
    <property type="evidence" value="ECO:0007669"/>
    <property type="project" value="UniProtKB-KW"/>
</dbReference>
<dbReference type="InterPro" id="IPR035965">
    <property type="entry name" value="PAS-like_dom_sf"/>
</dbReference>
<keyword evidence="7" id="KW-0547">Nucleotide-binding</keyword>
<dbReference type="Pfam" id="PF08447">
    <property type="entry name" value="PAS_3"/>
    <property type="match status" value="1"/>
</dbReference>
<dbReference type="Pfam" id="PF08448">
    <property type="entry name" value="PAS_4"/>
    <property type="match status" value="1"/>
</dbReference>
<comment type="catalytic activity">
    <reaction evidence="1">
        <text>ATP + protein L-histidine = ADP + protein N-phospho-L-histidine.</text>
        <dbReference type="EC" id="2.7.13.3"/>
    </reaction>
</comment>
<evidence type="ECO:0000256" key="1">
    <source>
        <dbReference type="ARBA" id="ARBA00000085"/>
    </source>
</evidence>
<dbReference type="InterPro" id="IPR000014">
    <property type="entry name" value="PAS"/>
</dbReference>
<dbReference type="PRINTS" id="PR00344">
    <property type="entry name" value="BCTRLSENSOR"/>
</dbReference>
<evidence type="ECO:0000256" key="8">
    <source>
        <dbReference type="ARBA" id="ARBA00022777"/>
    </source>
</evidence>
<dbReference type="InterPro" id="IPR003594">
    <property type="entry name" value="HATPase_dom"/>
</dbReference>
<dbReference type="InterPro" id="IPR004358">
    <property type="entry name" value="Sig_transdc_His_kin-like_C"/>
</dbReference>
<sequence>MSAPDDRGIPDTSFLYEHAPCGLLVTDGDGTIRHANATFCQWLGVDRAQLVGQRRFQDLLTVGGRIFHQTHWAPLLQMQGSIAEVKLDLAREGARPLPMMMNAIRRERDGVVVHELAVSIAEDRHTYERELMTARKRAEGLLAEQKQARDALAVAGTRLRLALEAGALQVWEMDPASGERYFDPGVALLLGRDRPGPVAYEDYVAAVHPDDREAALAALGRMLHAPATTYRHAYRINGDDGVQRTVLATARAVPGPDGMPGRVFGLLQDITELIEQRAAAEDRALFAEQMVGIVSHDLRNPLSTIRLGGQVLEMAGLPAVHQPVLGNITRATTRALRLVNDLLDFTRARLGQGLAVEVVPFDLHAAVATQLAELAQAYPEAQLVHRPEGDHPCAADPDRLAQLVGNLVSNAVAYGARGAPVIVASVARADGFTVSVHNTGPAIPEALRAVLFQPMVRGADVGAGSRSVGLGLYIVAEIMRAHRGTIDVESTEARGTVFAAHFPRAAGQDAPSGG</sequence>
<dbReference type="SMART" id="SM00091">
    <property type="entry name" value="PAS"/>
    <property type="match status" value="2"/>
</dbReference>
<keyword evidence="4" id="KW-0597">Phosphoprotein</keyword>
<dbReference type="CDD" id="cd00082">
    <property type="entry name" value="HisKA"/>
    <property type="match status" value="1"/>
</dbReference>
<dbReference type="SMART" id="SM00388">
    <property type="entry name" value="HisKA"/>
    <property type="match status" value="1"/>
</dbReference>
<accession>A0ABM8UGR2</accession>
<feature type="domain" description="PAS" evidence="14">
    <location>
        <begin position="15"/>
        <end position="60"/>
    </location>
</feature>
<keyword evidence="6" id="KW-0812">Transmembrane</keyword>
<dbReference type="PROSITE" id="PS50112">
    <property type="entry name" value="PAS"/>
    <property type="match status" value="1"/>
</dbReference>
<evidence type="ECO:0000259" key="13">
    <source>
        <dbReference type="PROSITE" id="PS50109"/>
    </source>
</evidence>
<dbReference type="Pfam" id="PF02518">
    <property type="entry name" value="HATPase_c"/>
    <property type="match status" value="1"/>
</dbReference>
<dbReference type="EC" id="2.7.13.3" evidence="3"/>
<evidence type="ECO:0000256" key="12">
    <source>
        <dbReference type="ARBA" id="ARBA00023136"/>
    </source>
</evidence>
<dbReference type="PROSITE" id="PS50109">
    <property type="entry name" value="HIS_KIN"/>
    <property type="match status" value="1"/>
</dbReference>
<gene>
    <name evidence="15" type="primary">sasA_7</name>
    <name evidence="15" type="ORF">LYB30171_01901</name>
</gene>
<evidence type="ECO:0000256" key="6">
    <source>
        <dbReference type="ARBA" id="ARBA00022692"/>
    </source>
</evidence>
<evidence type="ECO:0000256" key="10">
    <source>
        <dbReference type="ARBA" id="ARBA00022989"/>
    </source>
</evidence>
<evidence type="ECO:0000259" key="14">
    <source>
        <dbReference type="PROSITE" id="PS50112"/>
    </source>
</evidence>
<dbReference type="EMBL" id="OU015430">
    <property type="protein sequence ID" value="CAG4975354.1"/>
    <property type="molecule type" value="Genomic_DNA"/>
</dbReference>
<dbReference type="PANTHER" id="PTHR42878">
    <property type="entry name" value="TWO-COMPONENT HISTIDINE KINASE"/>
    <property type="match status" value="1"/>
</dbReference>
<feature type="domain" description="Histidine kinase" evidence="13">
    <location>
        <begin position="293"/>
        <end position="506"/>
    </location>
</feature>
<dbReference type="Gene3D" id="3.30.450.20">
    <property type="entry name" value="PAS domain"/>
    <property type="match status" value="2"/>
</dbReference>
<dbReference type="InterPro" id="IPR050351">
    <property type="entry name" value="BphY/WalK/GraS-like"/>
</dbReference>
<dbReference type="SUPFAM" id="SSF55874">
    <property type="entry name" value="ATPase domain of HSP90 chaperone/DNA topoisomerase II/histidine kinase"/>
    <property type="match status" value="1"/>
</dbReference>
<dbReference type="InterPro" id="IPR013655">
    <property type="entry name" value="PAS_fold_3"/>
</dbReference>
<proteinExistence type="predicted"/>
<comment type="subcellular location">
    <subcellularLocation>
        <location evidence="2">Membrane</location>
        <topology evidence="2">Multi-pass membrane protein</topology>
    </subcellularLocation>
</comment>
<dbReference type="Gene3D" id="3.30.565.10">
    <property type="entry name" value="Histidine kinase-like ATPase, C-terminal domain"/>
    <property type="match status" value="1"/>
</dbReference>
<evidence type="ECO:0000256" key="4">
    <source>
        <dbReference type="ARBA" id="ARBA00022553"/>
    </source>
</evidence>
<dbReference type="InterPro" id="IPR005467">
    <property type="entry name" value="His_kinase_dom"/>
</dbReference>
<evidence type="ECO:0000256" key="11">
    <source>
        <dbReference type="ARBA" id="ARBA00023012"/>
    </source>
</evidence>
<keyword evidence="5 15" id="KW-0808">Transferase</keyword>
<dbReference type="Proteomes" id="UP000680116">
    <property type="component" value="Chromosome"/>
</dbReference>
<dbReference type="InterPro" id="IPR013656">
    <property type="entry name" value="PAS_4"/>
</dbReference>
<dbReference type="SUPFAM" id="SSF47384">
    <property type="entry name" value="Homodimeric domain of signal transducing histidine kinase"/>
    <property type="match status" value="1"/>
</dbReference>
<evidence type="ECO:0000313" key="16">
    <source>
        <dbReference type="Proteomes" id="UP000680116"/>
    </source>
</evidence>
<organism evidence="15 16">
    <name type="scientific">Novilysobacter luteus</name>
    <dbReference type="NCBI Taxonomy" id="2822368"/>
    <lineage>
        <taxon>Bacteria</taxon>
        <taxon>Pseudomonadati</taxon>
        <taxon>Pseudomonadota</taxon>
        <taxon>Gammaproteobacteria</taxon>
        <taxon>Lysobacterales</taxon>
        <taxon>Lysobacteraceae</taxon>
        <taxon>Novilysobacter</taxon>
    </lineage>
</organism>
<dbReference type="InterPro" id="IPR036890">
    <property type="entry name" value="HATPase_C_sf"/>
</dbReference>
<protein>
    <recommendedName>
        <fullName evidence="3">histidine kinase</fullName>
        <ecNumber evidence="3">2.7.13.3</ecNumber>
    </recommendedName>
</protein>
<dbReference type="SMART" id="SM00387">
    <property type="entry name" value="HATPase_c"/>
    <property type="match status" value="1"/>
</dbReference>
<dbReference type="InterPro" id="IPR003661">
    <property type="entry name" value="HisK_dim/P_dom"/>
</dbReference>
<keyword evidence="12" id="KW-0472">Membrane</keyword>
<evidence type="ECO:0000256" key="9">
    <source>
        <dbReference type="ARBA" id="ARBA00022840"/>
    </source>
</evidence>
<evidence type="ECO:0000256" key="5">
    <source>
        <dbReference type="ARBA" id="ARBA00022679"/>
    </source>
</evidence>
<reference evidence="15 16" key="1">
    <citation type="submission" date="2021-04" db="EMBL/GenBank/DDBJ databases">
        <authorList>
            <person name="Rodrigo-Torres L."/>
            <person name="Arahal R. D."/>
            <person name="Lucena T."/>
        </authorList>
    </citation>
    <scope>NUCLEOTIDE SEQUENCE [LARGE SCALE GENOMIC DNA]</scope>
    <source>
        <strain evidence="15 16">CECT 30171</strain>
    </source>
</reference>